<proteinExistence type="inferred from homology"/>
<reference evidence="3 4" key="1">
    <citation type="journal article" date="2016" name="Mol. Biol. Evol.">
        <title>Comparative Genomics of Early-Diverging Mushroom-Forming Fungi Provides Insights into the Origins of Lignocellulose Decay Capabilities.</title>
        <authorList>
            <person name="Nagy L.G."/>
            <person name="Riley R."/>
            <person name="Tritt A."/>
            <person name="Adam C."/>
            <person name="Daum C."/>
            <person name="Floudas D."/>
            <person name="Sun H."/>
            <person name="Yadav J.S."/>
            <person name="Pangilinan J."/>
            <person name="Larsson K.H."/>
            <person name="Matsuura K."/>
            <person name="Barry K."/>
            <person name="Labutti K."/>
            <person name="Kuo R."/>
            <person name="Ohm R.A."/>
            <person name="Bhattacharya S.S."/>
            <person name="Shirouzu T."/>
            <person name="Yoshinaga Y."/>
            <person name="Martin F.M."/>
            <person name="Grigoriev I.V."/>
            <person name="Hibbett D.S."/>
        </authorList>
    </citation>
    <scope>NUCLEOTIDE SEQUENCE [LARGE SCALE GENOMIC DNA]</scope>
    <source>
        <strain evidence="3 4">L-15889</strain>
    </source>
</reference>
<dbReference type="PANTHER" id="PTHR12475:SF4">
    <property type="entry name" value="PROTEIN THEM6"/>
    <property type="match status" value="1"/>
</dbReference>
<dbReference type="PANTHER" id="PTHR12475">
    <property type="match status" value="1"/>
</dbReference>
<gene>
    <name evidence="3" type="ORF">DAEQUDRAFT_672424</name>
</gene>
<evidence type="ECO:0000313" key="3">
    <source>
        <dbReference type="EMBL" id="KZT67849.1"/>
    </source>
</evidence>
<dbReference type="OrthoDB" id="265761at2759"/>
<evidence type="ECO:0008006" key="5">
    <source>
        <dbReference type="Google" id="ProtNLM"/>
    </source>
</evidence>
<evidence type="ECO:0000313" key="4">
    <source>
        <dbReference type="Proteomes" id="UP000076727"/>
    </source>
</evidence>
<dbReference type="AlphaFoldDB" id="A0A165P752"/>
<organism evidence="3 4">
    <name type="scientific">Daedalea quercina L-15889</name>
    <dbReference type="NCBI Taxonomy" id="1314783"/>
    <lineage>
        <taxon>Eukaryota</taxon>
        <taxon>Fungi</taxon>
        <taxon>Dikarya</taxon>
        <taxon>Basidiomycota</taxon>
        <taxon>Agaricomycotina</taxon>
        <taxon>Agaricomycetes</taxon>
        <taxon>Polyporales</taxon>
        <taxon>Fomitopsis</taxon>
    </lineage>
</organism>
<dbReference type="InterPro" id="IPR029069">
    <property type="entry name" value="HotDog_dom_sf"/>
</dbReference>
<feature type="region of interest" description="Disordered" evidence="2">
    <location>
        <begin position="178"/>
        <end position="206"/>
    </location>
</feature>
<dbReference type="Proteomes" id="UP000076727">
    <property type="component" value="Unassembled WGS sequence"/>
</dbReference>
<dbReference type="Pfam" id="PF13279">
    <property type="entry name" value="4HBT_2"/>
    <property type="match status" value="1"/>
</dbReference>
<dbReference type="InterPro" id="IPR051490">
    <property type="entry name" value="THEM6_lcsJ_thioesterase"/>
</dbReference>
<name>A0A165P752_9APHY</name>
<keyword evidence="4" id="KW-1185">Reference proteome</keyword>
<sequence>MVSESLVFSLLKYAFLLLFLVNARSWPLIWHMKAFKPILLLRLRWYWLQLCLLFKPKHVKWSARTRWLVEHCPVGLDPLSYVHTWRSWASPDDCDFNLHLSNSCYAKNLDCVRVDAALTCFPTLFRTGGWLALGATHYSFLREIPMFSPYEVRMQIAAWDSKWIFIVARYVTHPRKASMKNRGPKALSASSNAMEKKKASANADADGNAHMGGAPFPVLHTPSVLLDSEGNSGVSTPIPTSVTDSADHKAQAVAKALLQKTQVHAEPDGATLNCIAVTVGCFKIGRITVPPALVLAVEGFTAPNAGTDPYSMKNPPPFWKEAQKLVGQDPTDLRKLKALYAGEWREVPEGKRWWEQALAGLEERRRAGIDVVGALREGMEGLRSL</sequence>
<evidence type="ECO:0000256" key="2">
    <source>
        <dbReference type="SAM" id="MobiDB-lite"/>
    </source>
</evidence>
<dbReference type="EMBL" id="KV429072">
    <property type="protein sequence ID" value="KZT67849.1"/>
    <property type="molecule type" value="Genomic_DNA"/>
</dbReference>
<dbReference type="SUPFAM" id="SSF54637">
    <property type="entry name" value="Thioesterase/thiol ester dehydrase-isomerase"/>
    <property type="match status" value="1"/>
</dbReference>
<dbReference type="Gene3D" id="3.10.129.10">
    <property type="entry name" value="Hotdog Thioesterase"/>
    <property type="match status" value="1"/>
</dbReference>
<comment type="similarity">
    <text evidence="1">Belongs to the lcsJ thioesterase family.</text>
</comment>
<evidence type="ECO:0000256" key="1">
    <source>
        <dbReference type="ARBA" id="ARBA00038476"/>
    </source>
</evidence>
<protein>
    <recommendedName>
        <fullName evidence="5">Thioesterase/thiol ester dehydrase-isomerase</fullName>
    </recommendedName>
</protein>
<accession>A0A165P752</accession>